<evidence type="ECO:0000313" key="9">
    <source>
        <dbReference type="EMBL" id="TVO63911.1"/>
    </source>
</evidence>
<feature type="transmembrane region" description="Helical" evidence="8">
    <location>
        <begin position="350"/>
        <end position="369"/>
    </location>
</feature>
<feature type="transmembrane region" description="Helical" evidence="8">
    <location>
        <begin position="403"/>
        <end position="423"/>
    </location>
</feature>
<dbReference type="GO" id="GO:0005886">
    <property type="term" value="C:plasma membrane"/>
    <property type="evidence" value="ECO:0007669"/>
    <property type="project" value="UniProtKB-SubCell"/>
</dbReference>
<feature type="transmembrane region" description="Helical" evidence="8">
    <location>
        <begin position="233"/>
        <end position="254"/>
    </location>
</feature>
<evidence type="ECO:0000256" key="4">
    <source>
        <dbReference type="ARBA" id="ARBA00022475"/>
    </source>
</evidence>
<keyword evidence="5 8" id="KW-0812">Transmembrane</keyword>
<evidence type="ECO:0000256" key="2">
    <source>
        <dbReference type="ARBA" id="ARBA00005658"/>
    </source>
</evidence>
<feature type="transmembrane region" description="Helical" evidence="8">
    <location>
        <begin position="266"/>
        <end position="290"/>
    </location>
</feature>
<dbReference type="NCBIfam" id="TIGR00842">
    <property type="entry name" value="bcct"/>
    <property type="match status" value="1"/>
</dbReference>
<feature type="transmembrane region" description="Helical" evidence="8">
    <location>
        <begin position="450"/>
        <end position="467"/>
    </location>
</feature>
<organism evidence="9 10">
    <name type="scientific">Spiribacter aquaticus</name>
    <dbReference type="NCBI Taxonomy" id="1935996"/>
    <lineage>
        <taxon>Bacteria</taxon>
        <taxon>Pseudomonadati</taxon>
        <taxon>Pseudomonadota</taxon>
        <taxon>Gammaproteobacteria</taxon>
        <taxon>Chromatiales</taxon>
        <taxon>Ectothiorhodospiraceae</taxon>
        <taxon>Spiribacter</taxon>
    </lineage>
</organism>
<gene>
    <name evidence="9" type="ORF">FPL11_09665</name>
</gene>
<dbReference type="Pfam" id="PF02028">
    <property type="entry name" value="BCCT"/>
    <property type="match status" value="1"/>
</dbReference>
<dbReference type="EMBL" id="VMKP01000004">
    <property type="protein sequence ID" value="TVO63911.1"/>
    <property type="molecule type" value="Genomic_DNA"/>
</dbReference>
<keyword evidence="4" id="KW-1003">Cell membrane</keyword>
<evidence type="ECO:0000256" key="6">
    <source>
        <dbReference type="ARBA" id="ARBA00022989"/>
    </source>
</evidence>
<feature type="transmembrane region" description="Helical" evidence="8">
    <location>
        <begin position="479"/>
        <end position="498"/>
    </location>
</feature>
<comment type="caution">
    <text evidence="9">The sequence shown here is derived from an EMBL/GenBank/DDBJ whole genome shotgun (WGS) entry which is preliminary data.</text>
</comment>
<comment type="similarity">
    <text evidence="2">Belongs to the BCCT transporter (TC 2.A.15) family.</text>
</comment>
<feature type="transmembrane region" description="Helical" evidence="8">
    <location>
        <begin position="321"/>
        <end position="338"/>
    </location>
</feature>
<keyword evidence="6 8" id="KW-1133">Transmembrane helix</keyword>
<evidence type="ECO:0000256" key="1">
    <source>
        <dbReference type="ARBA" id="ARBA00004651"/>
    </source>
</evidence>
<evidence type="ECO:0000256" key="3">
    <source>
        <dbReference type="ARBA" id="ARBA00022448"/>
    </source>
</evidence>
<feature type="transmembrane region" description="Helical" evidence="8">
    <location>
        <begin position="12"/>
        <end position="36"/>
    </location>
</feature>
<reference evidence="9 10" key="1">
    <citation type="submission" date="2019-07" db="EMBL/GenBank/DDBJ databases">
        <title>Reclasification of Spiribacter aquaticus.</title>
        <authorList>
            <person name="Leon M.J."/>
            <person name="Sanchez-Porro C."/>
            <person name="Ventosa A."/>
        </authorList>
    </citation>
    <scope>NUCLEOTIDE SEQUENCE [LARGE SCALE GENOMIC DNA]</scope>
    <source>
        <strain evidence="9 10">SP30</strain>
    </source>
</reference>
<evidence type="ECO:0000256" key="5">
    <source>
        <dbReference type="ARBA" id="ARBA00022692"/>
    </source>
</evidence>
<sequence>MRDKPRDERFFATVNPTVFTASALIVGGFLAFGILLPAQATALFEAVHDLITAYLGWSYLVVVTFFVGFLIWLGLSRYGRIRLGQPGDRPHFRFSAWFAMLFSAGMGIGLVFWSVAEPILHYQNPPTGPGGTREAAGQAMIYSFFHWGLHAWAVYVVLGLSVAYFSFRHQLPLTIRSIFYPLIGDRIHGPIGHAIDTLAVFGTLFGLATSLGFGAMQLNTGLNELLGMPVGPVWQVGIIATITGFAVVSVISGLDRGLKWLSVFNLSLALLLLAFIFMAGPSLFLIRFLLESVGGYFQQLVGLSLSTGAMQGTQWHEDWTMFYWGWWIAWSPFVGLFIARISRGRTIREFIVGVLALPTLFVFAWLTVFGGTALHLEVFGGNAGIAAAVSEDTTVALYRTLDALPWSTLTSALATLLIATYFVTSSDSGTFVVDSLISRGATHSPRRQRVIWGITEGAVAATLLLIGGETALQGLQTGALTAGLPVAVILVVCCFSLMRALRYESTESDIQPIARK</sequence>
<dbReference type="Proteomes" id="UP000316688">
    <property type="component" value="Unassembled WGS sequence"/>
</dbReference>
<comment type="subcellular location">
    <subcellularLocation>
        <location evidence="1">Cell membrane</location>
        <topology evidence="1">Multi-pass membrane protein</topology>
    </subcellularLocation>
</comment>
<keyword evidence="10" id="KW-1185">Reference proteome</keyword>
<accession>A0A557RFL5</accession>
<dbReference type="InterPro" id="IPR000060">
    <property type="entry name" value="BCCT_transptr"/>
</dbReference>
<keyword evidence="7 8" id="KW-0472">Membrane</keyword>
<name>A0A557RFL5_9GAMM</name>
<feature type="transmembrane region" description="Helical" evidence="8">
    <location>
        <begin position="149"/>
        <end position="167"/>
    </location>
</feature>
<dbReference type="GO" id="GO:0022857">
    <property type="term" value="F:transmembrane transporter activity"/>
    <property type="evidence" value="ECO:0007669"/>
    <property type="project" value="InterPro"/>
</dbReference>
<keyword evidence="3" id="KW-0813">Transport</keyword>
<dbReference type="PANTHER" id="PTHR30047:SF7">
    <property type="entry name" value="HIGH-AFFINITY CHOLINE TRANSPORT PROTEIN"/>
    <property type="match status" value="1"/>
</dbReference>
<dbReference type="PROSITE" id="PS01303">
    <property type="entry name" value="BCCT"/>
    <property type="match status" value="1"/>
</dbReference>
<evidence type="ECO:0000313" key="10">
    <source>
        <dbReference type="Proteomes" id="UP000316688"/>
    </source>
</evidence>
<dbReference type="InterPro" id="IPR018093">
    <property type="entry name" value="BCCT_CS"/>
</dbReference>
<evidence type="ECO:0000256" key="7">
    <source>
        <dbReference type="ARBA" id="ARBA00023136"/>
    </source>
</evidence>
<dbReference type="RefSeq" id="WP_144348421.1">
    <property type="nucleotide sequence ID" value="NZ_VMKP01000004.1"/>
</dbReference>
<protein>
    <submittedName>
        <fullName evidence="9">BCCT family transporter</fullName>
    </submittedName>
</protein>
<proteinExistence type="inferred from homology"/>
<feature type="transmembrane region" description="Helical" evidence="8">
    <location>
        <begin position="96"/>
        <end position="116"/>
    </location>
</feature>
<dbReference type="AlphaFoldDB" id="A0A557RFL5"/>
<feature type="transmembrane region" description="Helical" evidence="8">
    <location>
        <begin position="56"/>
        <end position="75"/>
    </location>
</feature>
<evidence type="ECO:0000256" key="8">
    <source>
        <dbReference type="SAM" id="Phobius"/>
    </source>
</evidence>
<dbReference type="PANTHER" id="PTHR30047">
    <property type="entry name" value="HIGH-AFFINITY CHOLINE TRANSPORT PROTEIN-RELATED"/>
    <property type="match status" value="1"/>
</dbReference>
<feature type="transmembrane region" description="Helical" evidence="8">
    <location>
        <begin position="194"/>
        <end position="213"/>
    </location>
</feature>